<dbReference type="Proteomes" id="UP000475862">
    <property type="component" value="Unassembled WGS sequence"/>
</dbReference>
<evidence type="ECO:0000313" key="2">
    <source>
        <dbReference type="Proteomes" id="UP000475862"/>
    </source>
</evidence>
<name>A0A6G0TD86_APHGL</name>
<sequence length="211" mass="24803">YFINSLYLLPTKRIFTHQSINKNNIHILLLNQGFYAEILNLDHYHIYKRFVTVRFPIYNVFFFDSKFFIKYLPKKCHTKLRLHIRKVGHKIAFGYNFEATFTITITTAIDVNCSVVFNVNISSNELILDNVSPLWQHINVVYIKVHRGMLKTGASRFNSQFGVIGMMRKINSKFPTTRDNTLKHLYWTAYIPTGVRDQSQTMNPQSNSEKK</sequence>
<keyword evidence="2" id="KW-1185">Reference proteome</keyword>
<reference evidence="1 2" key="1">
    <citation type="submission" date="2019-08" db="EMBL/GenBank/DDBJ databases">
        <title>The genome of the soybean aphid Biotype 1, its phylome, world population structure and adaptation to the North American continent.</title>
        <authorList>
            <person name="Giordano R."/>
            <person name="Donthu R.K."/>
            <person name="Hernandez A.G."/>
            <person name="Wright C.L."/>
            <person name="Zimin A.V."/>
        </authorList>
    </citation>
    <scope>NUCLEOTIDE SEQUENCE [LARGE SCALE GENOMIC DNA]</scope>
    <source>
        <tissue evidence="1">Whole aphids</tissue>
    </source>
</reference>
<proteinExistence type="predicted"/>
<evidence type="ECO:0000313" key="1">
    <source>
        <dbReference type="EMBL" id="KAE9530906.1"/>
    </source>
</evidence>
<dbReference type="EMBL" id="VYZN01000042">
    <property type="protein sequence ID" value="KAE9530906.1"/>
    <property type="molecule type" value="Genomic_DNA"/>
</dbReference>
<dbReference type="AlphaFoldDB" id="A0A6G0TD86"/>
<gene>
    <name evidence="1" type="ORF">AGLY_011368</name>
</gene>
<feature type="non-terminal residue" evidence="1">
    <location>
        <position position="1"/>
    </location>
</feature>
<protein>
    <submittedName>
        <fullName evidence="1">Uncharacterized protein</fullName>
    </submittedName>
</protein>
<accession>A0A6G0TD86</accession>
<organism evidence="1 2">
    <name type="scientific">Aphis glycines</name>
    <name type="common">Soybean aphid</name>
    <dbReference type="NCBI Taxonomy" id="307491"/>
    <lineage>
        <taxon>Eukaryota</taxon>
        <taxon>Metazoa</taxon>
        <taxon>Ecdysozoa</taxon>
        <taxon>Arthropoda</taxon>
        <taxon>Hexapoda</taxon>
        <taxon>Insecta</taxon>
        <taxon>Pterygota</taxon>
        <taxon>Neoptera</taxon>
        <taxon>Paraneoptera</taxon>
        <taxon>Hemiptera</taxon>
        <taxon>Sternorrhyncha</taxon>
        <taxon>Aphidomorpha</taxon>
        <taxon>Aphidoidea</taxon>
        <taxon>Aphididae</taxon>
        <taxon>Aphidini</taxon>
        <taxon>Aphis</taxon>
        <taxon>Aphis</taxon>
    </lineage>
</organism>
<comment type="caution">
    <text evidence="1">The sequence shown here is derived from an EMBL/GenBank/DDBJ whole genome shotgun (WGS) entry which is preliminary data.</text>
</comment>